<dbReference type="InterPro" id="IPR034660">
    <property type="entry name" value="DinB/YfiT-like"/>
</dbReference>
<keyword evidence="4" id="KW-1185">Reference proteome</keyword>
<keyword evidence="3" id="KW-0413">Isomerase</keyword>
<sequence>MHRPGAGDGIGTRHGHRGVPGRHRRPVRSLRRPCARRGPLGHARPVRAARRSRADTVPACVLRGRRRHRGHVGGGPGPPGRLPAARAGLRHPGQLRHRAGLPRARPAHAGPRREEPGPQPRRRPRLGHAVSDATALSALTRSQREGFVDTLEALGPHEWAAPSLCDGWRVVDVAAHLAWAPVLGAGAGAVAMARHGFSMNRMIARSAVEWSARGRQAILDQLRDNARSGARPVGMPPVAALADAVVHGLDVRRPLGLPGQVPPESLAPLADFTLGTPWPLNAVVGGSARRRVAGVRLVASDTDWAYGEGPEVRGSAEALLLLLYGRHVARGAILGDGVPVLASRLGHA</sequence>
<name>A0A4Z1BWH9_9ACTN</name>
<protein>
    <submittedName>
        <fullName evidence="3">Maleylpyruvate isomerase family mycothiol-dependent enzyme</fullName>
    </submittedName>
</protein>
<dbReference type="OrthoDB" id="5178565at2"/>
<evidence type="ECO:0000256" key="1">
    <source>
        <dbReference type="SAM" id="MobiDB-lite"/>
    </source>
</evidence>
<evidence type="ECO:0000313" key="3">
    <source>
        <dbReference type="EMBL" id="TGN65671.1"/>
    </source>
</evidence>
<feature type="domain" description="Mycothiol-dependent maleylpyruvate isomerase metal-binding" evidence="2">
    <location>
        <begin position="142"/>
        <end position="236"/>
    </location>
</feature>
<dbReference type="Gene3D" id="1.20.120.450">
    <property type="entry name" value="dinb family like domain"/>
    <property type="match status" value="1"/>
</dbReference>
<evidence type="ECO:0000313" key="4">
    <source>
        <dbReference type="Proteomes" id="UP000297496"/>
    </source>
</evidence>
<dbReference type="SUPFAM" id="SSF109854">
    <property type="entry name" value="DinB/YfiT-like putative metalloenzymes"/>
    <property type="match status" value="1"/>
</dbReference>
<comment type="caution">
    <text evidence="3">The sequence shown here is derived from an EMBL/GenBank/DDBJ whole genome shotgun (WGS) entry which is preliminary data.</text>
</comment>
<proteinExistence type="predicted"/>
<accession>A0A4Z1BWH9</accession>
<evidence type="ECO:0000259" key="2">
    <source>
        <dbReference type="Pfam" id="PF11716"/>
    </source>
</evidence>
<dbReference type="GO" id="GO:0016853">
    <property type="term" value="F:isomerase activity"/>
    <property type="evidence" value="ECO:0007669"/>
    <property type="project" value="UniProtKB-KW"/>
</dbReference>
<dbReference type="Pfam" id="PF11716">
    <property type="entry name" value="MDMPI_N"/>
    <property type="match status" value="1"/>
</dbReference>
<dbReference type="NCBIfam" id="TIGR03083">
    <property type="entry name" value="maleylpyruvate isomerase family mycothiol-dependent enzyme"/>
    <property type="match status" value="1"/>
</dbReference>
<feature type="region of interest" description="Disordered" evidence="1">
    <location>
        <begin position="1"/>
        <end position="128"/>
    </location>
</feature>
<dbReference type="InterPro" id="IPR017517">
    <property type="entry name" value="Maleyloyr_isom"/>
</dbReference>
<dbReference type="AlphaFoldDB" id="A0A4Z1BWH9"/>
<dbReference type="InterPro" id="IPR024344">
    <property type="entry name" value="MDMPI_metal-binding"/>
</dbReference>
<dbReference type="GO" id="GO:0046872">
    <property type="term" value="F:metal ion binding"/>
    <property type="evidence" value="ECO:0007669"/>
    <property type="project" value="InterPro"/>
</dbReference>
<feature type="compositionally biased region" description="Low complexity" evidence="1">
    <location>
        <begin position="82"/>
        <end position="92"/>
    </location>
</feature>
<dbReference type="Proteomes" id="UP000297496">
    <property type="component" value="Unassembled WGS sequence"/>
</dbReference>
<keyword evidence="3" id="KW-0670">Pyruvate</keyword>
<dbReference type="EMBL" id="SRRO01000001">
    <property type="protein sequence ID" value="TGN65671.1"/>
    <property type="molecule type" value="Genomic_DNA"/>
</dbReference>
<organism evidence="3 4">
    <name type="scientific">Nocardioides eburneiflavus</name>
    <dbReference type="NCBI Taxonomy" id="2518372"/>
    <lineage>
        <taxon>Bacteria</taxon>
        <taxon>Bacillati</taxon>
        <taxon>Actinomycetota</taxon>
        <taxon>Actinomycetes</taxon>
        <taxon>Propionibacteriales</taxon>
        <taxon>Nocardioidaceae</taxon>
        <taxon>Nocardioides</taxon>
    </lineage>
</organism>
<gene>
    <name evidence="3" type="ORF">EXE59_18200</name>
</gene>
<feature type="compositionally biased region" description="Gly residues" evidence="1">
    <location>
        <begin position="1"/>
        <end position="12"/>
    </location>
</feature>
<feature type="compositionally biased region" description="Basic residues" evidence="1">
    <location>
        <begin position="13"/>
        <end position="35"/>
    </location>
</feature>
<reference evidence="3 4" key="1">
    <citation type="submission" date="2019-04" db="EMBL/GenBank/DDBJ databases">
        <title>Three New Species of Nocardioides, Nocardioides euryhalodurans sp. nov., Nocardioides seonyuensis sp. nov. and Nocardioides eburneoflavus sp. nov. Isolated from Soil.</title>
        <authorList>
            <person name="Roh S.G."/>
            <person name="Lee C."/>
            <person name="Kim M.-K."/>
            <person name="Kim S.B."/>
        </authorList>
    </citation>
    <scope>NUCLEOTIDE SEQUENCE [LARGE SCALE GENOMIC DNA]</scope>
    <source>
        <strain evidence="3 4">MMS17-SY213</strain>
    </source>
</reference>